<evidence type="ECO:0000313" key="2">
    <source>
        <dbReference type="EMBL" id="BDU76617.1"/>
    </source>
</evidence>
<dbReference type="EMBL" id="AP027081">
    <property type="protein sequence ID" value="BDU76617.1"/>
    <property type="molecule type" value="Genomic_DNA"/>
</dbReference>
<evidence type="ECO:0000313" key="3">
    <source>
        <dbReference type="Proteomes" id="UP001228113"/>
    </source>
</evidence>
<keyword evidence="1" id="KW-0812">Transmembrane</keyword>
<accession>A0AA48GS71</accession>
<feature type="transmembrane region" description="Helical" evidence="1">
    <location>
        <begin position="24"/>
        <end position="44"/>
    </location>
</feature>
<organism evidence="2 3">
    <name type="scientific">Mesoterricola sediminis</name>
    <dbReference type="NCBI Taxonomy" id="2927980"/>
    <lineage>
        <taxon>Bacteria</taxon>
        <taxon>Pseudomonadati</taxon>
        <taxon>Acidobacteriota</taxon>
        <taxon>Holophagae</taxon>
        <taxon>Holophagales</taxon>
        <taxon>Holophagaceae</taxon>
        <taxon>Mesoterricola</taxon>
    </lineage>
</organism>
<gene>
    <name evidence="2" type="ORF">METESE_15750</name>
</gene>
<proteinExistence type="predicted"/>
<name>A0AA48GS71_9BACT</name>
<protein>
    <recommendedName>
        <fullName evidence="4">Cell division protein FtsL</fullName>
    </recommendedName>
</protein>
<keyword evidence="1" id="KW-0472">Membrane</keyword>
<dbReference type="RefSeq" id="WP_243332549.1">
    <property type="nucleotide sequence ID" value="NZ_AP027081.1"/>
</dbReference>
<keyword evidence="1" id="KW-1133">Transmembrane helix</keyword>
<sequence>MNMNRAGHRPTMHHAPRQVEGEGVLRMLLLVFALAMPLASMAYLKIQHTRLSYEMSEIREKIRQEEEVRRTLLLERSRYQRDEEVQAFAVQTGLLPRKQSHLIPQVFTQADQKLAKLQGPGQVGL</sequence>
<dbReference type="Proteomes" id="UP001228113">
    <property type="component" value="Chromosome"/>
</dbReference>
<dbReference type="KEGG" id="msea:METESE_15750"/>
<evidence type="ECO:0000256" key="1">
    <source>
        <dbReference type="SAM" id="Phobius"/>
    </source>
</evidence>
<dbReference type="AlphaFoldDB" id="A0AA48GS71"/>
<evidence type="ECO:0008006" key="4">
    <source>
        <dbReference type="Google" id="ProtNLM"/>
    </source>
</evidence>
<keyword evidence="3" id="KW-1185">Reference proteome</keyword>
<reference evidence="2" key="1">
    <citation type="journal article" date="2023" name="Int. J. Syst. Evol. Microbiol.">
        <title>Mesoterricola silvestris gen. nov., sp. nov., Mesoterricola sediminis sp. nov., Geothrix oryzae sp. nov., Geothrix edaphica sp. nov., Geothrix rubra sp. nov., and Geothrix limicola sp. nov., six novel members of Acidobacteriota isolated from soils.</title>
        <authorList>
            <person name="Itoh H."/>
            <person name="Sugisawa Y."/>
            <person name="Mise K."/>
            <person name="Xu Z."/>
            <person name="Kuniyasu M."/>
            <person name="Ushijima N."/>
            <person name="Kawano K."/>
            <person name="Kobayashi E."/>
            <person name="Shiratori Y."/>
            <person name="Masuda Y."/>
            <person name="Senoo K."/>
        </authorList>
    </citation>
    <scope>NUCLEOTIDE SEQUENCE</scope>
    <source>
        <strain evidence="2">W786</strain>
    </source>
</reference>